<feature type="chain" id="PRO_5019358044" description="Prostate and testis expressed 2" evidence="1">
    <location>
        <begin position="20"/>
        <end position="136"/>
    </location>
</feature>
<feature type="signal peptide" evidence="1">
    <location>
        <begin position="1"/>
        <end position="19"/>
    </location>
</feature>
<dbReference type="AlphaFoldDB" id="A0A452R4K9"/>
<reference evidence="2" key="2">
    <citation type="submission" date="2025-08" db="UniProtKB">
        <authorList>
            <consortium name="Ensembl"/>
        </authorList>
    </citation>
    <scope>IDENTIFICATION</scope>
</reference>
<protein>
    <recommendedName>
        <fullName evidence="4">Prostate and testis expressed 2</fullName>
    </recommendedName>
</protein>
<keyword evidence="1" id="KW-0732">Signal</keyword>
<name>A0A452R4K9_URSAM</name>
<dbReference type="OMA" id="TTCCINQ"/>
<reference evidence="3" key="1">
    <citation type="submission" date="2016-06" db="EMBL/GenBank/DDBJ databases">
        <title>De novo assembly and RNA-Seq shows season-dependent expression and editing in black bear kidneys.</title>
        <authorList>
            <person name="Korstanje R."/>
            <person name="Srivastava A."/>
            <person name="Sarsani V.K."/>
            <person name="Sheehan S.M."/>
            <person name="Seger R.L."/>
            <person name="Barter M.E."/>
            <person name="Lindqvist C."/>
            <person name="Brody L.C."/>
            <person name="Mullikin J.C."/>
        </authorList>
    </citation>
    <scope>NUCLEOTIDE SEQUENCE [LARGE SCALE GENOMIC DNA]</scope>
</reference>
<keyword evidence="3" id="KW-1185">Reference proteome</keyword>
<evidence type="ECO:0000256" key="1">
    <source>
        <dbReference type="SAM" id="SignalP"/>
    </source>
</evidence>
<accession>A0A452R4K9</accession>
<evidence type="ECO:0008006" key="4">
    <source>
        <dbReference type="Google" id="ProtNLM"/>
    </source>
</evidence>
<dbReference type="Proteomes" id="UP000291022">
    <property type="component" value="Unassembled WGS sequence"/>
</dbReference>
<evidence type="ECO:0000313" key="3">
    <source>
        <dbReference type="Proteomes" id="UP000291022"/>
    </source>
</evidence>
<dbReference type="GeneTree" id="ENSGT00510000050363"/>
<evidence type="ECO:0000313" key="2">
    <source>
        <dbReference type="Ensembl" id="ENSUAMP00000013363.1"/>
    </source>
</evidence>
<proteinExistence type="predicted"/>
<sequence>MGLRLFQLLLLGIFTLVFMDEGIRFCNECDFFDGFKCRSHMKRCWKFNLFLPYNRSCTTDHYYFGDRATGRYLFHFTKLSCKPCEEGMFQVFHDLLRETHCCTNKNMCNTGKDNLEKSALYGEDTDYTVHDDIPPK</sequence>
<reference evidence="2" key="3">
    <citation type="submission" date="2025-09" db="UniProtKB">
        <authorList>
            <consortium name="Ensembl"/>
        </authorList>
    </citation>
    <scope>IDENTIFICATION</scope>
</reference>
<dbReference type="Ensembl" id="ENSUAMT00000014986.1">
    <property type="protein sequence ID" value="ENSUAMP00000013363.1"/>
    <property type="gene ID" value="ENSUAMG00000010749.1"/>
</dbReference>
<organism evidence="2 3">
    <name type="scientific">Ursus americanus</name>
    <name type="common">American black bear</name>
    <name type="synonym">Euarctos americanus</name>
    <dbReference type="NCBI Taxonomy" id="9643"/>
    <lineage>
        <taxon>Eukaryota</taxon>
        <taxon>Metazoa</taxon>
        <taxon>Chordata</taxon>
        <taxon>Craniata</taxon>
        <taxon>Vertebrata</taxon>
        <taxon>Euteleostomi</taxon>
        <taxon>Mammalia</taxon>
        <taxon>Eutheria</taxon>
        <taxon>Laurasiatheria</taxon>
        <taxon>Carnivora</taxon>
        <taxon>Caniformia</taxon>
        <taxon>Ursidae</taxon>
        <taxon>Ursus</taxon>
    </lineage>
</organism>